<accession>A0AAE0DL28</accession>
<name>A0AAE0DL28_9LECA</name>
<evidence type="ECO:0000313" key="4">
    <source>
        <dbReference type="Proteomes" id="UP001276659"/>
    </source>
</evidence>
<evidence type="ECO:0000259" key="2">
    <source>
        <dbReference type="Pfam" id="PF25545"/>
    </source>
</evidence>
<dbReference type="AlphaFoldDB" id="A0AAE0DL28"/>
<evidence type="ECO:0000313" key="3">
    <source>
        <dbReference type="EMBL" id="KAK3173814.1"/>
    </source>
</evidence>
<gene>
    <name evidence="3" type="ORF">OEA41_007146</name>
</gene>
<protein>
    <recommendedName>
        <fullName evidence="2">DUF7924 domain-containing protein</fullName>
    </recommendedName>
</protein>
<reference evidence="3" key="1">
    <citation type="submission" date="2022-11" db="EMBL/GenBank/DDBJ databases">
        <title>Chromosomal genome sequence assembly and mating type (MAT) locus characterization of the leprose asexual lichenized fungus Lepraria neglecta (Nyl.) Erichsen.</title>
        <authorList>
            <person name="Allen J.L."/>
            <person name="Pfeffer B."/>
        </authorList>
    </citation>
    <scope>NUCLEOTIDE SEQUENCE</scope>
    <source>
        <strain evidence="3">Allen 5258</strain>
    </source>
</reference>
<feature type="domain" description="DUF7924" evidence="2">
    <location>
        <begin position="154"/>
        <end position="361"/>
    </location>
</feature>
<organism evidence="3 4">
    <name type="scientific">Lepraria neglecta</name>
    <dbReference type="NCBI Taxonomy" id="209136"/>
    <lineage>
        <taxon>Eukaryota</taxon>
        <taxon>Fungi</taxon>
        <taxon>Dikarya</taxon>
        <taxon>Ascomycota</taxon>
        <taxon>Pezizomycotina</taxon>
        <taxon>Lecanoromycetes</taxon>
        <taxon>OSLEUM clade</taxon>
        <taxon>Lecanoromycetidae</taxon>
        <taxon>Lecanorales</taxon>
        <taxon>Lecanorineae</taxon>
        <taxon>Stereocaulaceae</taxon>
        <taxon>Lepraria</taxon>
    </lineage>
</organism>
<proteinExistence type="predicted"/>
<feature type="region of interest" description="Disordered" evidence="1">
    <location>
        <begin position="1"/>
        <end position="26"/>
    </location>
</feature>
<evidence type="ECO:0000256" key="1">
    <source>
        <dbReference type="SAM" id="MobiDB-lite"/>
    </source>
</evidence>
<dbReference type="Proteomes" id="UP001276659">
    <property type="component" value="Unassembled WGS sequence"/>
</dbReference>
<dbReference type="EMBL" id="JASNWA010000007">
    <property type="protein sequence ID" value="KAK3173814.1"/>
    <property type="molecule type" value="Genomic_DNA"/>
</dbReference>
<sequence>MNRSMPATPDNKSRKSKTTTTSTSHTVRSIRKALELNNIYIDDSGAETRGAELIETARVIVKGDRQSALKKEEGLALRETAKKYANSNELTFLVHVWNKFWGVEDTRLVESTVDGELEDEEEAIRWMETAWEKDHLRCNWSADFTRGSVPPLVILDPALKILADHAPRVKNPKPDLTYGLEQAAFSNDKQRTNDENGAGLLIDMVHPFFVVEAKSAEKPINEAENQCARDGAAMVRLKRKFDRLAEGIYQDNKAQHGEDEDGNHVADQISHNKEEIPIDHYRTDTRAFAFSLAIVPQDAKMFFHWVEEAYSKEGQLLTINWHANELHTYNLKFPEPWIELHRDMDNVLDWGTLTRKQELKDLCDKILERKNSNKRQKT</sequence>
<dbReference type="Pfam" id="PF25545">
    <property type="entry name" value="DUF7924"/>
    <property type="match status" value="1"/>
</dbReference>
<comment type="caution">
    <text evidence="3">The sequence shown here is derived from an EMBL/GenBank/DDBJ whole genome shotgun (WGS) entry which is preliminary data.</text>
</comment>
<dbReference type="InterPro" id="IPR057684">
    <property type="entry name" value="DUF7924"/>
</dbReference>
<keyword evidence="4" id="KW-1185">Reference proteome</keyword>